<organism evidence="2 3">
    <name type="scientific">Marinobacterium marinum</name>
    <dbReference type="NCBI Taxonomy" id="2756129"/>
    <lineage>
        <taxon>Bacteria</taxon>
        <taxon>Pseudomonadati</taxon>
        <taxon>Pseudomonadota</taxon>
        <taxon>Gammaproteobacteria</taxon>
        <taxon>Oceanospirillales</taxon>
        <taxon>Oceanospirillaceae</taxon>
        <taxon>Marinobacterium</taxon>
    </lineage>
</organism>
<keyword evidence="1" id="KW-0812">Transmembrane</keyword>
<dbReference type="RefSeq" id="WP_181736471.1">
    <property type="nucleotide sequence ID" value="NZ_JACEMT010000031.1"/>
</dbReference>
<accession>A0A7W1WVX8</accession>
<dbReference type="AlphaFoldDB" id="A0A7W1WVX8"/>
<dbReference type="EMBL" id="JACEMT010000031">
    <property type="protein sequence ID" value="MBA4501006.1"/>
    <property type="molecule type" value="Genomic_DNA"/>
</dbReference>
<evidence type="ECO:0000313" key="2">
    <source>
        <dbReference type="EMBL" id="MBA4501006.1"/>
    </source>
</evidence>
<dbReference type="Pfam" id="PF05137">
    <property type="entry name" value="PilN"/>
    <property type="match status" value="1"/>
</dbReference>
<dbReference type="InterPro" id="IPR052534">
    <property type="entry name" value="Extracell_DNA_Util/SecSys_Comp"/>
</dbReference>
<evidence type="ECO:0000313" key="3">
    <source>
        <dbReference type="Proteomes" id="UP000538931"/>
    </source>
</evidence>
<gene>
    <name evidence="2" type="ORF">H1S06_01310</name>
</gene>
<comment type="caution">
    <text evidence="2">The sequence shown here is derived from an EMBL/GenBank/DDBJ whole genome shotgun (WGS) entry which is preliminary data.</text>
</comment>
<dbReference type="Proteomes" id="UP000538931">
    <property type="component" value="Unassembled WGS sequence"/>
</dbReference>
<protein>
    <submittedName>
        <fullName evidence="2">PilN domain-containing protein</fullName>
    </submittedName>
</protein>
<keyword evidence="1" id="KW-1133">Transmembrane helix</keyword>
<name>A0A7W1WVX8_9GAMM</name>
<reference evidence="2 3" key="1">
    <citation type="submission" date="2020-07" db="EMBL/GenBank/DDBJ databases">
        <title>Bacterium isolated from marien macroalgae.</title>
        <authorList>
            <person name="Zhu K."/>
            <person name="Lu D."/>
            <person name="Du Z."/>
        </authorList>
    </citation>
    <scope>NUCLEOTIDE SEQUENCE [LARGE SCALE GENOMIC DNA]</scope>
    <source>
        <strain evidence="2 3">3-1745</strain>
    </source>
</reference>
<dbReference type="PANTHER" id="PTHR40278">
    <property type="entry name" value="DNA UTILIZATION PROTEIN HOFN"/>
    <property type="match status" value="1"/>
</dbReference>
<evidence type="ECO:0000256" key="1">
    <source>
        <dbReference type="SAM" id="Phobius"/>
    </source>
</evidence>
<keyword evidence="1" id="KW-0472">Membrane</keyword>
<dbReference type="PANTHER" id="PTHR40278:SF1">
    <property type="entry name" value="DNA UTILIZATION PROTEIN HOFN"/>
    <property type="match status" value="1"/>
</dbReference>
<feature type="transmembrane region" description="Helical" evidence="1">
    <location>
        <begin position="194"/>
        <end position="218"/>
    </location>
</feature>
<dbReference type="InterPro" id="IPR007813">
    <property type="entry name" value="PilN"/>
</dbReference>
<sequence>MAINRNQFNLFGLNLVTGYEYVRDGLRELFHDDDAWLKQRLDPAVMLLRPGGRNQVFKAGVLQRTENMGKAETDLCAIALPSEKVLLKTISLPLSIRSDVNRIVASEVLAQSPFPADDTCYSWRALESGESGLQVRIAICANSTVQGLLKEHQGLFSAFQGAPEVWFLPADSERPLVFEGFGEHQRRGRYRRKLAHVAALCGYSVLVVGFLLALPMVVKSFELRSLEKQLSEYENMAQPAMNARQALMGYNERAAELQNYVNKQPEYPDVLAYIAQMTPDEVYLHSLEIESSGGVKVSGSAIDASVYLQALIKDEMFTDVKALQAFRRNERTGTERFVIEMTLSQAEDVE</sequence>
<proteinExistence type="predicted"/>
<keyword evidence="3" id="KW-1185">Reference proteome</keyword>